<gene>
    <name evidence="3" type="ORF">DBZ45_12510</name>
</gene>
<keyword evidence="1" id="KW-0472">Membrane</keyword>
<keyword evidence="1" id="KW-1133">Transmembrane helix</keyword>
<evidence type="ECO:0000256" key="2">
    <source>
        <dbReference type="SAM" id="SignalP"/>
    </source>
</evidence>
<dbReference type="AlphaFoldDB" id="A0A328HFQ0"/>
<proteinExistence type="predicted"/>
<dbReference type="EMBL" id="QLNP01000079">
    <property type="protein sequence ID" value="RAM36974.1"/>
    <property type="molecule type" value="Genomic_DNA"/>
</dbReference>
<accession>A0A328HFQ0</accession>
<dbReference type="Proteomes" id="UP000249166">
    <property type="component" value="Unassembled WGS sequence"/>
</dbReference>
<feature type="signal peptide" evidence="2">
    <location>
        <begin position="1"/>
        <end position="24"/>
    </location>
</feature>
<evidence type="ECO:0000313" key="3">
    <source>
        <dbReference type="EMBL" id="RAM36974.1"/>
    </source>
</evidence>
<comment type="caution">
    <text evidence="3">The sequence shown here is derived from an EMBL/GenBank/DDBJ whole genome shotgun (WGS) entry which is preliminary data.</text>
</comment>
<organism evidence="3 4">
    <name type="scientific">Arthrobacter globiformis</name>
    <dbReference type="NCBI Taxonomy" id="1665"/>
    <lineage>
        <taxon>Bacteria</taxon>
        <taxon>Bacillati</taxon>
        <taxon>Actinomycetota</taxon>
        <taxon>Actinomycetes</taxon>
        <taxon>Micrococcales</taxon>
        <taxon>Micrococcaceae</taxon>
        <taxon>Arthrobacter</taxon>
    </lineage>
</organism>
<dbReference type="NCBIfam" id="TIGR01167">
    <property type="entry name" value="LPXTG_anchor"/>
    <property type="match status" value="1"/>
</dbReference>
<keyword evidence="2" id="KW-0732">Signal</keyword>
<evidence type="ECO:0000313" key="4">
    <source>
        <dbReference type="Proteomes" id="UP000249166"/>
    </source>
</evidence>
<feature type="transmembrane region" description="Helical" evidence="1">
    <location>
        <begin position="176"/>
        <end position="197"/>
    </location>
</feature>
<reference evidence="3 4" key="1">
    <citation type="submission" date="2018-04" db="EMBL/GenBank/DDBJ databases">
        <title>Bacteria isolated from cave deposits of Manipur.</title>
        <authorList>
            <person name="Sahoo D."/>
            <person name="Sarangthem I."/>
            <person name="Nandeibam J."/>
        </authorList>
    </citation>
    <scope>NUCLEOTIDE SEQUENCE [LARGE SCALE GENOMIC DNA]</scope>
    <source>
        <strain evidence="4">mrc11</strain>
    </source>
</reference>
<feature type="chain" id="PRO_5016264926" evidence="2">
    <location>
        <begin position="25"/>
        <end position="207"/>
    </location>
</feature>
<evidence type="ECO:0000256" key="1">
    <source>
        <dbReference type="SAM" id="Phobius"/>
    </source>
</evidence>
<dbReference type="RefSeq" id="WP_111904233.1">
    <property type="nucleotide sequence ID" value="NZ_QLNP01000079.1"/>
</dbReference>
<sequence>MKKSIAALALAGTIALVGAAPALATYPAPGTGTGTVSDGTVAPGEVFTFSGTGFLAGETITITITITSTPQALGGGFSGGAAMSVPSKINVLAAPQTVTTTAAADGSFSAPVRLGQPGTYTLTAVGNTSGKTVTQSVTVVAGADRGVVGAAGTGTGLSNTGGNGAGLANTGADSSLVLWSLVGGGALVAGAASVVVVRRRANAEASA</sequence>
<protein>
    <submittedName>
        <fullName evidence="3">Peptidase</fullName>
    </submittedName>
</protein>
<dbReference type="OrthoDB" id="4954896at2"/>
<keyword evidence="1" id="KW-0812">Transmembrane</keyword>
<name>A0A328HFQ0_ARTGO</name>